<dbReference type="Gene3D" id="3.40.50.1000">
    <property type="entry name" value="HAD superfamily/HAD-like"/>
    <property type="match status" value="1"/>
</dbReference>
<dbReference type="NCBIfam" id="TIGR01549">
    <property type="entry name" value="HAD-SF-IA-v1"/>
    <property type="match status" value="1"/>
</dbReference>
<protein>
    <submittedName>
        <fullName evidence="1">HAD family hydrolase</fullName>
    </submittedName>
</protein>
<dbReference type="InterPro" id="IPR050155">
    <property type="entry name" value="HAD-like_hydrolase_sf"/>
</dbReference>
<dbReference type="NCBIfam" id="TIGR01509">
    <property type="entry name" value="HAD-SF-IA-v3"/>
    <property type="match status" value="1"/>
</dbReference>
<proteinExistence type="predicted"/>
<dbReference type="EMBL" id="JAENHP010000004">
    <property type="protein sequence ID" value="MBM2616806.1"/>
    <property type="molecule type" value="Genomic_DNA"/>
</dbReference>
<keyword evidence="2" id="KW-1185">Reference proteome</keyword>
<accession>A0ABS2ABZ7</accession>
<comment type="caution">
    <text evidence="1">The sequence shown here is derived from an EMBL/GenBank/DDBJ whole genome shotgun (WGS) entry which is preliminary data.</text>
</comment>
<keyword evidence="1" id="KW-0378">Hydrolase</keyword>
<dbReference type="Proteomes" id="UP000632138">
    <property type="component" value="Unassembled WGS sequence"/>
</dbReference>
<dbReference type="PANTHER" id="PTHR43434:SF1">
    <property type="entry name" value="PHOSPHOGLYCOLATE PHOSPHATASE"/>
    <property type="match status" value="1"/>
</dbReference>
<dbReference type="SUPFAM" id="SSF56784">
    <property type="entry name" value="HAD-like"/>
    <property type="match status" value="1"/>
</dbReference>
<dbReference type="Pfam" id="PF13419">
    <property type="entry name" value="HAD_2"/>
    <property type="match status" value="1"/>
</dbReference>
<gene>
    <name evidence="1" type="ORF">JIG36_14690</name>
</gene>
<dbReference type="InterPro" id="IPR023214">
    <property type="entry name" value="HAD_sf"/>
</dbReference>
<dbReference type="PANTHER" id="PTHR43434">
    <property type="entry name" value="PHOSPHOGLYCOLATE PHOSPHATASE"/>
    <property type="match status" value="1"/>
</dbReference>
<name>A0ABS2ABZ7_9ACTN</name>
<dbReference type="InterPro" id="IPR036412">
    <property type="entry name" value="HAD-like_sf"/>
</dbReference>
<sequence length="188" mass="20028">MFSGYPAPRIAAELTAQIDRPPSGMQDPLAVLQWVGRHRSAVELRKIEDALIAAEVVAAASAAPTPYAREVLEMAKRDRVPVAVVSNNSATAIEVYLAKHRLDGYVEVIVGRPYAEPSRMKPDPFPLRAALQRLGAEPTAGTMVGDSVTDIEAARAAGVRVVGYANRPGKTLATADVVISSMAELLVE</sequence>
<evidence type="ECO:0000313" key="1">
    <source>
        <dbReference type="EMBL" id="MBM2616806.1"/>
    </source>
</evidence>
<evidence type="ECO:0000313" key="2">
    <source>
        <dbReference type="Proteomes" id="UP000632138"/>
    </source>
</evidence>
<dbReference type="InterPro" id="IPR006439">
    <property type="entry name" value="HAD-SF_hydro_IA"/>
</dbReference>
<dbReference type="InterPro" id="IPR041492">
    <property type="entry name" value="HAD_2"/>
</dbReference>
<reference evidence="1 2" key="1">
    <citation type="submission" date="2021-01" db="EMBL/GenBank/DDBJ databases">
        <title>Actinoplanes sp. nov. LDG1-06 isolated from lichen.</title>
        <authorList>
            <person name="Saeng-In P."/>
            <person name="Phongsopitanun W."/>
            <person name="Kanchanasin P."/>
            <person name="Yuki M."/>
            <person name="Kudo T."/>
            <person name="Ohkuma M."/>
            <person name="Tanasupawat S."/>
        </authorList>
    </citation>
    <scope>NUCLEOTIDE SEQUENCE [LARGE SCALE GENOMIC DNA]</scope>
    <source>
        <strain evidence="1 2">LDG1-06</strain>
    </source>
</reference>
<organism evidence="1 2">
    <name type="scientific">Paractinoplanes ovalisporus</name>
    <dbReference type="NCBI Taxonomy" id="2810368"/>
    <lineage>
        <taxon>Bacteria</taxon>
        <taxon>Bacillati</taxon>
        <taxon>Actinomycetota</taxon>
        <taxon>Actinomycetes</taxon>
        <taxon>Micromonosporales</taxon>
        <taxon>Micromonosporaceae</taxon>
        <taxon>Paractinoplanes</taxon>
    </lineage>
</organism>
<dbReference type="GO" id="GO:0016787">
    <property type="term" value="F:hydrolase activity"/>
    <property type="evidence" value="ECO:0007669"/>
    <property type="project" value="UniProtKB-KW"/>
</dbReference>